<dbReference type="GO" id="GO:0004519">
    <property type="term" value="F:endonuclease activity"/>
    <property type="evidence" value="ECO:0007669"/>
    <property type="project" value="UniProtKB-KW"/>
</dbReference>
<accession>A0A6N7PY58</accession>
<dbReference type="InterPro" id="IPR036237">
    <property type="entry name" value="Xyl_isomerase-like_sf"/>
</dbReference>
<dbReference type="OrthoDB" id="9782576at2"/>
<dbReference type="SUPFAM" id="SSF51658">
    <property type="entry name" value="Xylose isomerase-like"/>
    <property type="match status" value="1"/>
</dbReference>
<dbReference type="Gene3D" id="3.20.20.150">
    <property type="entry name" value="Divalent-metal-dependent TIM barrel enzymes"/>
    <property type="match status" value="1"/>
</dbReference>
<evidence type="ECO:0000256" key="4">
    <source>
        <dbReference type="ARBA" id="ARBA00022769"/>
    </source>
</evidence>
<dbReference type="GO" id="GO:0006289">
    <property type="term" value="P:nucleotide-excision repair"/>
    <property type="evidence" value="ECO:0007669"/>
    <property type="project" value="InterPro"/>
</dbReference>
<evidence type="ECO:0000256" key="5">
    <source>
        <dbReference type="ARBA" id="ARBA00022801"/>
    </source>
</evidence>
<evidence type="ECO:0000256" key="1">
    <source>
        <dbReference type="ARBA" id="ARBA00022722"/>
    </source>
</evidence>
<sequence>METFRLGYVAQSLSLKIGASHTCRVANATPARLLDLVAQNLAELEQILLFNEKHGIQVFRIGSGLVPLASHPVNELRWWRHFPRDFDRIGEIARRSGQRLSLHPSPAGASLASARPEVREAAEKELLYATRVLDMLGQGPEARVVLHVGGAAPDRLTAMVAAHRMLDALPDDARRRIAIEHDDRTWSAREVFPLAREHGLPFLADPLHNAVLPSDPVVPIAELFRMANSTWLPLGLRPKHHLASQRPDGPPGAHADYIDPKDYRDAVAALEVPSDFMIEAKQKDLALFELRRTRLEPAKVKPKRARAAA</sequence>
<dbReference type="EMBL" id="WJIE01000007">
    <property type="protein sequence ID" value="MRG95400.1"/>
    <property type="molecule type" value="Genomic_DNA"/>
</dbReference>
<name>A0A6N7PY58_9BACT</name>
<keyword evidence="4" id="KW-0228">DNA excision</keyword>
<dbReference type="GO" id="GO:0016787">
    <property type="term" value="F:hydrolase activity"/>
    <property type="evidence" value="ECO:0007669"/>
    <property type="project" value="UniProtKB-KW"/>
</dbReference>
<dbReference type="GO" id="GO:0009411">
    <property type="term" value="P:response to UV"/>
    <property type="evidence" value="ECO:0007669"/>
    <property type="project" value="InterPro"/>
</dbReference>
<organism evidence="7 8">
    <name type="scientific">Polyangium spumosum</name>
    <dbReference type="NCBI Taxonomy" id="889282"/>
    <lineage>
        <taxon>Bacteria</taxon>
        <taxon>Pseudomonadati</taxon>
        <taxon>Myxococcota</taxon>
        <taxon>Polyangia</taxon>
        <taxon>Polyangiales</taxon>
        <taxon>Polyangiaceae</taxon>
        <taxon>Polyangium</taxon>
    </lineage>
</organism>
<gene>
    <name evidence="7" type="primary">uvsE</name>
    <name evidence="7" type="ORF">GF068_26290</name>
</gene>
<evidence type="ECO:0000313" key="7">
    <source>
        <dbReference type="EMBL" id="MRG95400.1"/>
    </source>
</evidence>
<evidence type="ECO:0000256" key="6">
    <source>
        <dbReference type="ARBA" id="ARBA00023204"/>
    </source>
</evidence>
<keyword evidence="6" id="KW-0234">DNA repair</keyword>
<proteinExistence type="predicted"/>
<keyword evidence="3" id="KW-0227">DNA damage</keyword>
<dbReference type="Pfam" id="PF03851">
    <property type="entry name" value="UvdE"/>
    <property type="match status" value="1"/>
</dbReference>
<keyword evidence="2 7" id="KW-0255">Endonuclease</keyword>
<dbReference type="Proteomes" id="UP000440224">
    <property type="component" value="Unassembled WGS sequence"/>
</dbReference>
<comment type="caution">
    <text evidence="7">The sequence shown here is derived from an EMBL/GenBank/DDBJ whole genome shotgun (WGS) entry which is preliminary data.</text>
</comment>
<dbReference type="RefSeq" id="WP_153822191.1">
    <property type="nucleotide sequence ID" value="NZ_WJIE01000007.1"/>
</dbReference>
<protein>
    <submittedName>
        <fullName evidence="7">UV DNA damage repair endonuclease UvsE</fullName>
    </submittedName>
</protein>
<dbReference type="PANTHER" id="PTHR31290">
    <property type="entry name" value="UV-DAMAGE ENDONUCLEASE"/>
    <property type="match status" value="1"/>
</dbReference>
<keyword evidence="1" id="KW-0540">Nuclease</keyword>
<dbReference type="InterPro" id="IPR004601">
    <property type="entry name" value="UvdE"/>
</dbReference>
<evidence type="ECO:0000313" key="8">
    <source>
        <dbReference type="Proteomes" id="UP000440224"/>
    </source>
</evidence>
<dbReference type="NCBIfam" id="TIGR00629">
    <property type="entry name" value="uvde"/>
    <property type="match status" value="1"/>
</dbReference>
<keyword evidence="5" id="KW-0378">Hydrolase</keyword>
<dbReference type="PANTHER" id="PTHR31290:SF5">
    <property type="entry name" value="UV-DAMAGE ENDONUCLEASE"/>
    <property type="match status" value="1"/>
</dbReference>
<reference evidence="7 8" key="1">
    <citation type="submission" date="2019-10" db="EMBL/GenBank/DDBJ databases">
        <title>A soil myxobacterium in the family Polyangiaceae.</title>
        <authorList>
            <person name="Li Y."/>
            <person name="Wang J."/>
        </authorList>
    </citation>
    <scope>NUCLEOTIDE SEQUENCE [LARGE SCALE GENOMIC DNA]</scope>
    <source>
        <strain evidence="7 8">DSM 14734</strain>
    </source>
</reference>
<evidence type="ECO:0000256" key="3">
    <source>
        <dbReference type="ARBA" id="ARBA00022763"/>
    </source>
</evidence>
<dbReference type="AlphaFoldDB" id="A0A6N7PY58"/>
<keyword evidence="8" id="KW-1185">Reference proteome</keyword>
<evidence type="ECO:0000256" key="2">
    <source>
        <dbReference type="ARBA" id="ARBA00022759"/>
    </source>
</evidence>